<keyword evidence="2" id="KW-1185">Reference proteome</keyword>
<dbReference type="RefSeq" id="WP_133232538.1">
    <property type="nucleotide sequence ID" value="NZ_SOZE01000017.1"/>
</dbReference>
<name>A0A4Y8SCK3_9SPHI</name>
<sequence length="365" mass="42503">MKTASYIVFYETLYDYCIKKYFKVNSFKTAKKHYSEKLWSDKTPEGKYLFTYLFEGDNNGKQRTYFHRIYTSAKNIVGDITVDDKSLYKAYKELGLISPEEKPGKTLEFSFKVTKSLNEVFHKLNAAKIESTLQELQFKVLQIPKPKPGSAQSVVSVENKDEVYNENVNNTASTDSEKQVEQTIKSFLSGISVKQFKAAWNLLTPTFQKRVWQNDYNKFETGYINNNGIRKVHVFHINPDSDVSIDCHVHYEDEVVVYTSNELNAIALSTVTDLEDLSKQVTKLNDRITKYGGKNFENLEIYKLFEPTAAEYIWYKCSLDIGNIGDVFHVDRVKVVKRLMFFTVHKHEDKWLIDSIREMKTYSLR</sequence>
<evidence type="ECO:0000313" key="2">
    <source>
        <dbReference type="Proteomes" id="UP000297540"/>
    </source>
</evidence>
<reference evidence="1 2" key="1">
    <citation type="journal article" date="2017" name="Int. J. Syst. Evol. Microbiol.">
        <title>Mucilaginibacterpsychrotolerans sp. nov., isolated from peatlands.</title>
        <authorList>
            <person name="Deng Y."/>
            <person name="Shen L."/>
            <person name="Xu B."/>
            <person name="Liu Y."/>
            <person name="Gu Z."/>
            <person name="Liu H."/>
            <person name="Zhou Y."/>
        </authorList>
    </citation>
    <scope>NUCLEOTIDE SEQUENCE [LARGE SCALE GENOMIC DNA]</scope>
    <source>
        <strain evidence="1 2">NH7-4</strain>
    </source>
</reference>
<organism evidence="1 2">
    <name type="scientific">Mucilaginibacter psychrotolerans</name>
    <dbReference type="NCBI Taxonomy" id="1524096"/>
    <lineage>
        <taxon>Bacteria</taxon>
        <taxon>Pseudomonadati</taxon>
        <taxon>Bacteroidota</taxon>
        <taxon>Sphingobacteriia</taxon>
        <taxon>Sphingobacteriales</taxon>
        <taxon>Sphingobacteriaceae</taxon>
        <taxon>Mucilaginibacter</taxon>
    </lineage>
</organism>
<dbReference type="Proteomes" id="UP000297540">
    <property type="component" value="Unassembled WGS sequence"/>
</dbReference>
<accession>A0A4Y8SCK3</accession>
<evidence type="ECO:0000313" key="1">
    <source>
        <dbReference type="EMBL" id="TFF36164.1"/>
    </source>
</evidence>
<comment type="caution">
    <text evidence="1">The sequence shown here is derived from an EMBL/GenBank/DDBJ whole genome shotgun (WGS) entry which is preliminary data.</text>
</comment>
<dbReference type="OrthoDB" id="798851at2"/>
<dbReference type="EMBL" id="SOZE01000017">
    <property type="protein sequence ID" value="TFF36164.1"/>
    <property type="molecule type" value="Genomic_DNA"/>
</dbReference>
<proteinExistence type="predicted"/>
<gene>
    <name evidence="1" type="ORF">E2R66_16610</name>
</gene>
<protein>
    <submittedName>
        <fullName evidence="1">Uncharacterized protein</fullName>
    </submittedName>
</protein>
<dbReference type="AlphaFoldDB" id="A0A4Y8SCK3"/>